<dbReference type="HOGENOM" id="CLU_2184881_0_0_1"/>
<keyword evidence="3" id="KW-1185">Reference proteome</keyword>
<dbReference type="InParanoid" id="K5VV82"/>
<evidence type="ECO:0000313" key="2">
    <source>
        <dbReference type="EMBL" id="EKM50479.1"/>
    </source>
</evidence>
<dbReference type="AlphaFoldDB" id="K5VV82"/>
<evidence type="ECO:0000313" key="3">
    <source>
        <dbReference type="Proteomes" id="UP000008370"/>
    </source>
</evidence>
<keyword evidence="1" id="KW-1133">Transmembrane helix</keyword>
<feature type="transmembrane region" description="Helical" evidence="1">
    <location>
        <begin position="81"/>
        <end position="105"/>
    </location>
</feature>
<dbReference type="KEGG" id="pco:PHACADRAFT_263800"/>
<keyword evidence="1" id="KW-0812">Transmembrane</keyword>
<gene>
    <name evidence="2" type="ORF">PHACADRAFT_263800</name>
</gene>
<protein>
    <submittedName>
        <fullName evidence="2">Uncharacterized protein</fullName>
    </submittedName>
</protein>
<dbReference type="EMBL" id="JH930478">
    <property type="protein sequence ID" value="EKM50479.1"/>
    <property type="molecule type" value="Genomic_DNA"/>
</dbReference>
<dbReference type="RefSeq" id="XP_007400751.1">
    <property type="nucleotide sequence ID" value="XM_007400689.1"/>
</dbReference>
<accession>K5VV82</accession>
<dbReference type="Proteomes" id="UP000008370">
    <property type="component" value="Unassembled WGS sequence"/>
</dbReference>
<name>K5VV82_PHACS</name>
<keyword evidence="1" id="KW-0472">Membrane</keyword>
<evidence type="ECO:0000256" key="1">
    <source>
        <dbReference type="SAM" id="Phobius"/>
    </source>
</evidence>
<reference evidence="2 3" key="1">
    <citation type="journal article" date="2012" name="BMC Genomics">
        <title>Comparative genomics of the white-rot fungi, Phanerochaete carnosa and P. chrysosporium, to elucidate the genetic basis of the distinct wood types they colonize.</title>
        <authorList>
            <person name="Suzuki H."/>
            <person name="MacDonald J."/>
            <person name="Syed K."/>
            <person name="Salamov A."/>
            <person name="Hori C."/>
            <person name="Aerts A."/>
            <person name="Henrissat B."/>
            <person name="Wiebenga A."/>
            <person name="vanKuyk P.A."/>
            <person name="Barry K."/>
            <person name="Lindquist E."/>
            <person name="LaButti K."/>
            <person name="Lapidus A."/>
            <person name="Lucas S."/>
            <person name="Coutinho P."/>
            <person name="Gong Y."/>
            <person name="Samejima M."/>
            <person name="Mahadevan R."/>
            <person name="Abou-Zaid M."/>
            <person name="de Vries R.P."/>
            <person name="Igarashi K."/>
            <person name="Yadav J.S."/>
            <person name="Grigoriev I.V."/>
            <person name="Master E.R."/>
        </authorList>
    </citation>
    <scope>NUCLEOTIDE SEQUENCE [LARGE SCALE GENOMIC DNA]</scope>
    <source>
        <strain evidence="2 3">HHB-10118-sp</strain>
    </source>
</reference>
<proteinExistence type="predicted"/>
<sequence length="109" mass="11430">MAVHPGTIVLVLPPTPTCRVSTIFDSTRGERDVTTGRGVSSGCFPPLPPVRMLVNVTACSSGSLIVLLAQQQDLRRGFHHYSLPALWLTGSCILGALSATCLLGLGPTC</sequence>
<dbReference type="GeneID" id="18918656"/>
<organism evidence="2 3">
    <name type="scientific">Phanerochaete carnosa (strain HHB-10118-sp)</name>
    <name type="common">White-rot fungus</name>
    <name type="synonym">Peniophora carnosa</name>
    <dbReference type="NCBI Taxonomy" id="650164"/>
    <lineage>
        <taxon>Eukaryota</taxon>
        <taxon>Fungi</taxon>
        <taxon>Dikarya</taxon>
        <taxon>Basidiomycota</taxon>
        <taxon>Agaricomycotina</taxon>
        <taxon>Agaricomycetes</taxon>
        <taxon>Polyporales</taxon>
        <taxon>Phanerochaetaceae</taxon>
        <taxon>Phanerochaete</taxon>
    </lineage>
</organism>